<reference evidence="1" key="1">
    <citation type="submission" date="2013-08" db="EMBL/GenBank/DDBJ databases">
        <authorList>
            <person name="Mendez C."/>
            <person name="Richter M."/>
            <person name="Ferrer M."/>
            <person name="Sanchez J."/>
        </authorList>
    </citation>
    <scope>NUCLEOTIDE SEQUENCE</scope>
</reference>
<evidence type="ECO:0000313" key="1">
    <source>
        <dbReference type="EMBL" id="EQD63725.1"/>
    </source>
</evidence>
<gene>
    <name evidence="1" type="ORF">B1B_06894</name>
</gene>
<comment type="caution">
    <text evidence="1">The sequence shown here is derived from an EMBL/GenBank/DDBJ whole genome shotgun (WGS) entry which is preliminary data.</text>
</comment>
<feature type="non-terminal residue" evidence="1">
    <location>
        <position position="1"/>
    </location>
</feature>
<dbReference type="AlphaFoldDB" id="T1CB30"/>
<name>T1CB30_9ZZZZ</name>
<accession>T1CB30</accession>
<dbReference type="EMBL" id="AUZY01004372">
    <property type="protein sequence ID" value="EQD63725.1"/>
    <property type="molecule type" value="Genomic_DNA"/>
</dbReference>
<organism evidence="1">
    <name type="scientific">mine drainage metagenome</name>
    <dbReference type="NCBI Taxonomy" id="410659"/>
    <lineage>
        <taxon>unclassified sequences</taxon>
        <taxon>metagenomes</taxon>
        <taxon>ecological metagenomes</taxon>
    </lineage>
</organism>
<protein>
    <submittedName>
        <fullName evidence="1">Protein belonging to Uncharacterized protein family UPF0158</fullName>
    </submittedName>
</protein>
<proteinExistence type="predicted"/>
<reference evidence="1" key="2">
    <citation type="journal article" date="2014" name="ISME J.">
        <title>Microbial stratification in low pH oxic and suboxic macroscopic growths along an acid mine drainage.</title>
        <authorList>
            <person name="Mendez-Garcia C."/>
            <person name="Mesa V."/>
            <person name="Sprenger R.R."/>
            <person name="Richter M."/>
            <person name="Diez M.S."/>
            <person name="Solano J."/>
            <person name="Bargiela R."/>
            <person name="Golyshina O.V."/>
            <person name="Manteca A."/>
            <person name="Ramos J.L."/>
            <person name="Gallego J.R."/>
            <person name="Llorente I."/>
            <person name="Martins Dos Santos V.A."/>
            <person name="Jensen O.N."/>
            <person name="Pelaez A.I."/>
            <person name="Sanchez J."/>
            <person name="Ferrer M."/>
        </authorList>
    </citation>
    <scope>NUCLEOTIDE SEQUENCE</scope>
</reference>
<dbReference type="InterPro" id="IPR005361">
    <property type="entry name" value="UPF0158"/>
</dbReference>
<dbReference type="Pfam" id="PF03682">
    <property type="entry name" value="UPF0158"/>
    <property type="match status" value="1"/>
</dbReference>
<sequence length="133" mass="15126">LEGDPAQGDGRIDRRTGEVWAQVAIDDARDEGDEDPDDEDPDRWLAVWCEGSHAAYGDMEDFIAALSDRDRADRLSIAISGRGAFRRFKDVLERWPDEREAWYVYSAERQRGRARAWLAAAGYSPRVPERPST</sequence>